<proteinExistence type="predicted"/>
<dbReference type="RefSeq" id="WP_137637178.1">
    <property type="nucleotide sequence ID" value="NZ_BJDN01000006.1"/>
</dbReference>
<gene>
    <name evidence="2" type="ORF">ACFQZ7_06100</name>
</gene>
<organism evidence="2 3">
    <name type="scientific">Loigolactobacillus binensis</name>
    <dbReference type="NCBI Taxonomy" id="2559922"/>
    <lineage>
        <taxon>Bacteria</taxon>
        <taxon>Bacillati</taxon>
        <taxon>Bacillota</taxon>
        <taxon>Bacilli</taxon>
        <taxon>Lactobacillales</taxon>
        <taxon>Lactobacillaceae</taxon>
        <taxon>Loigolactobacillus</taxon>
    </lineage>
</organism>
<feature type="region of interest" description="Disordered" evidence="1">
    <location>
        <begin position="1"/>
        <end position="26"/>
    </location>
</feature>
<reference evidence="3" key="1">
    <citation type="journal article" date="2019" name="Int. J. Syst. Evol. Microbiol.">
        <title>The Global Catalogue of Microorganisms (GCM) 10K type strain sequencing project: providing services to taxonomists for standard genome sequencing and annotation.</title>
        <authorList>
            <consortium name="The Broad Institute Genomics Platform"/>
            <consortium name="The Broad Institute Genome Sequencing Center for Infectious Disease"/>
            <person name="Wu L."/>
            <person name="Ma J."/>
        </authorList>
    </citation>
    <scope>NUCLEOTIDE SEQUENCE [LARGE SCALE GENOMIC DNA]</scope>
    <source>
        <strain evidence="3">CCM 8925</strain>
    </source>
</reference>
<evidence type="ECO:0000256" key="1">
    <source>
        <dbReference type="SAM" id="MobiDB-lite"/>
    </source>
</evidence>
<evidence type="ECO:0000313" key="2">
    <source>
        <dbReference type="EMBL" id="MFD0897309.1"/>
    </source>
</evidence>
<accession>A0ABW3ED24</accession>
<evidence type="ECO:0000313" key="3">
    <source>
        <dbReference type="Proteomes" id="UP001597104"/>
    </source>
</evidence>
<name>A0ABW3ED24_9LACO</name>
<sequence>MVENTSVDYRDPTHIDPVNPNDTSGLDDETKELLAELRNKMYGVDVREVIARLFERMFKQVTDLIPDDTEDNNQSSQFDELTERINRIILGTDQQSIKLVVTQILKDEGVI</sequence>
<comment type="caution">
    <text evidence="2">The sequence shown here is derived from an EMBL/GenBank/DDBJ whole genome shotgun (WGS) entry which is preliminary data.</text>
</comment>
<protein>
    <submittedName>
        <fullName evidence="2">Uncharacterized protein</fullName>
    </submittedName>
</protein>
<dbReference type="Proteomes" id="UP001597104">
    <property type="component" value="Unassembled WGS sequence"/>
</dbReference>
<keyword evidence="3" id="KW-1185">Reference proteome</keyword>
<dbReference type="EMBL" id="JBHTIO010000032">
    <property type="protein sequence ID" value="MFD0897309.1"/>
    <property type="molecule type" value="Genomic_DNA"/>
</dbReference>